<comment type="caution">
    <text evidence="3">The sequence shown here is derived from an EMBL/GenBank/DDBJ whole genome shotgun (WGS) entry which is preliminary data.</text>
</comment>
<name>A0AAV9VCA1_9PEZI</name>
<gene>
    <name evidence="3" type="ORF">TWF696_000353</name>
</gene>
<dbReference type="EMBL" id="JAVHNQ010000001">
    <property type="protein sequence ID" value="KAK6359188.1"/>
    <property type="molecule type" value="Genomic_DNA"/>
</dbReference>
<sequence length="582" mass="65824">MYSKVLIVGAGESGLCMGVQLKKRNITDFAIYERNSDIGGTWYANTYPGVACDVPALAYSYSFARNPDWTSQYPQGPELYAYFAKVCDDYNLRPHITFNTEVESATYDETRKLWSVRLRKHAVASWETTSHPWVKDLKYSGQVGDTWTHECKVLFTAVGLLIRPMEVKIEGMEKFNGPVFHSAIWDHSVDLEGKDVVLLGNGCTASQIVPAIEPQVKSLTQIVRSAHWMLPRPKFPIASSAGYEKYAPTVFRYLPGSQTVARYITFSIMELAWLAFRNDDLGERARKKQERTSIAHVKKHAPEKYWDLLIPKFPIGFKRRIFDDLYVRTLKSPKITLTRDEVTRLSENTVHTASGAEYHADVVVLATGFKTNDWIAPLDIVGRNGEHLTEHWQKTGGPCAYNSAAVAGFPNFFMLVGPNSVTGHSSVILASENMSHYALTVAEPVLNGDADEIEIKPEAEASYSRWMQDSLKQTVFNNDEFQSWYKRADGWNSSCYPRSQIHFMYRCYFPVYKDWILTKTAQGIWRDRIRRLLVLILIFGVGAINMLLRRRGVTMREAAMAAATVASMAVSGVKGLVRSKIE</sequence>
<keyword evidence="2" id="KW-1133">Transmembrane helix</keyword>
<accession>A0AAV9VCA1</accession>
<feature type="transmembrane region" description="Helical" evidence="2">
    <location>
        <begin position="529"/>
        <end position="548"/>
    </location>
</feature>
<evidence type="ECO:0008006" key="5">
    <source>
        <dbReference type="Google" id="ProtNLM"/>
    </source>
</evidence>
<dbReference type="PANTHER" id="PTHR42877:SF5">
    <property type="entry name" value="L-ORNITHINE N(5)-MONOOXYGENASE-RELATED"/>
    <property type="match status" value="1"/>
</dbReference>
<keyword evidence="2" id="KW-0472">Membrane</keyword>
<dbReference type="Proteomes" id="UP001375240">
    <property type="component" value="Unassembled WGS sequence"/>
</dbReference>
<dbReference type="Gene3D" id="3.50.50.60">
    <property type="entry name" value="FAD/NAD(P)-binding domain"/>
    <property type="match status" value="3"/>
</dbReference>
<dbReference type="AlphaFoldDB" id="A0AAV9VCA1"/>
<organism evidence="3 4">
    <name type="scientific">Orbilia brochopaga</name>
    <dbReference type="NCBI Taxonomy" id="3140254"/>
    <lineage>
        <taxon>Eukaryota</taxon>
        <taxon>Fungi</taxon>
        <taxon>Dikarya</taxon>
        <taxon>Ascomycota</taxon>
        <taxon>Pezizomycotina</taxon>
        <taxon>Orbiliomycetes</taxon>
        <taxon>Orbiliales</taxon>
        <taxon>Orbiliaceae</taxon>
        <taxon>Orbilia</taxon>
    </lineage>
</organism>
<evidence type="ECO:0000256" key="2">
    <source>
        <dbReference type="SAM" id="Phobius"/>
    </source>
</evidence>
<evidence type="ECO:0000313" key="4">
    <source>
        <dbReference type="Proteomes" id="UP001375240"/>
    </source>
</evidence>
<dbReference type="Pfam" id="PF13450">
    <property type="entry name" value="NAD_binding_8"/>
    <property type="match status" value="1"/>
</dbReference>
<dbReference type="SUPFAM" id="SSF51905">
    <property type="entry name" value="FAD/NAD(P)-binding domain"/>
    <property type="match status" value="1"/>
</dbReference>
<proteinExistence type="inferred from homology"/>
<dbReference type="InterPro" id="IPR036188">
    <property type="entry name" value="FAD/NAD-bd_sf"/>
</dbReference>
<reference evidence="3 4" key="1">
    <citation type="submission" date="2019-10" db="EMBL/GenBank/DDBJ databases">
        <authorList>
            <person name="Palmer J.M."/>
        </authorList>
    </citation>
    <scope>NUCLEOTIDE SEQUENCE [LARGE SCALE GENOMIC DNA]</scope>
    <source>
        <strain evidence="3 4">TWF696</strain>
    </source>
</reference>
<comment type="similarity">
    <text evidence="1">Belongs to the FAD-binding monooxygenase family.</text>
</comment>
<protein>
    <recommendedName>
        <fullName evidence="5">Flavin-containing monooxygenase</fullName>
    </recommendedName>
</protein>
<dbReference type="InterPro" id="IPR051209">
    <property type="entry name" value="FAD-bind_Monooxygenase_sf"/>
</dbReference>
<keyword evidence="4" id="KW-1185">Reference proteome</keyword>
<evidence type="ECO:0000313" key="3">
    <source>
        <dbReference type="EMBL" id="KAK6359188.1"/>
    </source>
</evidence>
<dbReference type="PANTHER" id="PTHR42877">
    <property type="entry name" value="L-ORNITHINE N(5)-MONOOXYGENASE-RELATED"/>
    <property type="match status" value="1"/>
</dbReference>
<keyword evidence="2" id="KW-0812">Transmembrane</keyword>
<evidence type="ECO:0000256" key="1">
    <source>
        <dbReference type="ARBA" id="ARBA00010139"/>
    </source>
</evidence>